<dbReference type="EMBL" id="GBRH01206841">
    <property type="protein sequence ID" value="JAD91054.1"/>
    <property type="molecule type" value="Transcribed_RNA"/>
</dbReference>
<proteinExistence type="predicted"/>
<name>A0A0A9DR44_ARUDO</name>
<reference evidence="1" key="2">
    <citation type="journal article" date="2015" name="Data Brief">
        <title>Shoot transcriptome of the giant reed, Arundo donax.</title>
        <authorList>
            <person name="Barrero R.A."/>
            <person name="Guerrero F.D."/>
            <person name="Moolhuijzen P."/>
            <person name="Goolsby J.A."/>
            <person name="Tidwell J."/>
            <person name="Bellgard S.E."/>
            <person name="Bellgard M.I."/>
        </authorList>
    </citation>
    <scope>NUCLEOTIDE SEQUENCE</scope>
    <source>
        <tissue evidence="1">Shoot tissue taken approximately 20 cm above the soil surface</tissue>
    </source>
</reference>
<accession>A0A0A9DR44</accession>
<protein>
    <submittedName>
        <fullName evidence="1">Uncharacterized protein</fullName>
    </submittedName>
</protein>
<sequence length="148" mass="16881">MTRRRPALLIPESRRRRIRVLRCPGIRFCCFQAILTPLHAASPSCSSLAMADRARHKDYELCLASVYASLLVIYHVMDPMAHVSPNDSEPISRSLLDQAPMTKNPPRNIEPERSIIVFLGFKPTVSISKFNISPIRTPFDLFLYPKFI</sequence>
<reference evidence="1" key="1">
    <citation type="submission" date="2014-09" db="EMBL/GenBank/DDBJ databases">
        <authorList>
            <person name="Magalhaes I.L.F."/>
            <person name="Oliveira U."/>
            <person name="Santos F.R."/>
            <person name="Vidigal T.H.D.A."/>
            <person name="Brescovit A.D."/>
            <person name="Santos A.J."/>
        </authorList>
    </citation>
    <scope>NUCLEOTIDE SEQUENCE</scope>
    <source>
        <tissue evidence="1">Shoot tissue taken approximately 20 cm above the soil surface</tissue>
    </source>
</reference>
<organism evidence="1">
    <name type="scientific">Arundo donax</name>
    <name type="common">Giant reed</name>
    <name type="synonym">Donax arundinaceus</name>
    <dbReference type="NCBI Taxonomy" id="35708"/>
    <lineage>
        <taxon>Eukaryota</taxon>
        <taxon>Viridiplantae</taxon>
        <taxon>Streptophyta</taxon>
        <taxon>Embryophyta</taxon>
        <taxon>Tracheophyta</taxon>
        <taxon>Spermatophyta</taxon>
        <taxon>Magnoliopsida</taxon>
        <taxon>Liliopsida</taxon>
        <taxon>Poales</taxon>
        <taxon>Poaceae</taxon>
        <taxon>PACMAD clade</taxon>
        <taxon>Arundinoideae</taxon>
        <taxon>Arundineae</taxon>
        <taxon>Arundo</taxon>
    </lineage>
</organism>
<evidence type="ECO:0000313" key="1">
    <source>
        <dbReference type="EMBL" id="JAD91054.1"/>
    </source>
</evidence>
<dbReference type="AlphaFoldDB" id="A0A0A9DR44"/>